<dbReference type="EMBL" id="MU274988">
    <property type="protein sequence ID" value="KAI0083149.1"/>
    <property type="molecule type" value="Genomic_DNA"/>
</dbReference>
<sequence length="91" mass="10619">MIENKTKSHHDTATASITSWWPTSEIWASSGYFTGYWSHAAETWFQRRLQRIKTGEAVPLTSNEWRRTLRHTASDSQKFFSNIERLSASRV</sequence>
<organism evidence="1 2">
    <name type="scientific">Irpex rosettiformis</name>
    <dbReference type="NCBI Taxonomy" id="378272"/>
    <lineage>
        <taxon>Eukaryota</taxon>
        <taxon>Fungi</taxon>
        <taxon>Dikarya</taxon>
        <taxon>Basidiomycota</taxon>
        <taxon>Agaricomycotina</taxon>
        <taxon>Agaricomycetes</taxon>
        <taxon>Polyporales</taxon>
        <taxon>Irpicaceae</taxon>
        <taxon>Irpex</taxon>
    </lineage>
</organism>
<name>A0ACB8TMG7_9APHY</name>
<evidence type="ECO:0000313" key="2">
    <source>
        <dbReference type="Proteomes" id="UP001055072"/>
    </source>
</evidence>
<proteinExistence type="predicted"/>
<protein>
    <submittedName>
        <fullName evidence="1">Uncharacterized protein</fullName>
    </submittedName>
</protein>
<keyword evidence="2" id="KW-1185">Reference proteome</keyword>
<dbReference type="Proteomes" id="UP001055072">
    <property type="component" value="Unassembled WGS sequence"/>
</dbReference>
<reference evidence="1" key="1">
    <citation type="journal article" date="2021" name="Environ. Microbiol.">
        <title>Gene family expansions and transcriptome signatures uncover fungal adaptations to wood decay.</title>
        <authorList>
            <person name="Hage H."/>
            <person name="Miyauchi S."/>
            <person name="Viragh M."/>
            <person name="Drula E."/>
            <person name="Min B."/>
            <person name="Chaduli D."/>
            <person name="Navarro D."/>
            <person name="Favel A."/>
            <person name="Norest M."/>
            <person name="Lesage-Meessen L."/>
            <person name="Balint B."/>
            <person name="Merenyi Z."/>
            <person name="de Eugenio L."/>
            <person name="Morin E."/>
            <person name="Martinez A.T."/>
            <person name="Baldrian P."/>
            <person name="Stursova M."/>
            <person name="Martinez M.J."/>
            <person name="Novotny C."/>
            <person name="Magnuson J.K."/>
            <person name="Spatafora J.W."/>
            <person name="Maurice S."/>
            <person name="Pangilinan J."/>
            <person name="Andreopoulos W."/>
            <person name="LaButti K."/>
            <person name="Hundley H."/>
            <person name="Na H."/>
            <person name="Kuo A."/>
            <person name="Barry K."/>
            <person name="Lipzen A."/>
            <person name="Henrissat B."/>
            <person name="Riley R."/>
            <person name="Ahrendt S."/>
            <person name="Nagy L.G."/>
            <person name="Grigoriev I.V."/>
            <person name="Martin F."/>
            <person name="Rosso M.N."/>
        </authorList>
    </citation>
    <scope>NUCLEOTIDE SEQUENCE</scope>
    <source>
        <strain evidence="1">CBS 384.51</strain>
    </source>
</reference>
<evidence type="ECO:0000313" key="1">
    <source>
        <dbReference type="EMBL" id="KAI0083149.1"/>
    </source>
</evidence>
<comment type="caution">
    <text evidence="1">The sequence shown here is derived from an EMBL/GenBank/DDBJ whole genome shotgun (WGS) entry which is preliminary data.</text>
</comment>
<accession>A0ACB8TMG7</accession>
<gene>
    <name evidence="1" type="ORF">BDY19DRAFT_900737</name>
</gene>